<name>A0A1Z4EP82_9MYCO</name>
<organism evidence="1 2">
    <name type="scientific">Mycobacterium shigaense</name>
    <dbReference type="NCBI Taxonomy" id="722731"/>
    <lineage>
        <taxon>Bacteria</taxon>
        <taxon>Bacillati</taxon>
        <taxon>Actinomycetota</taxon>
        <taxon>Actinomycetes</taxon>
        <taxon>Mycobacteriales</taxon>
        <taxon>Mycobacteriaceae</taxon>
        <taxon>Mycobacterium</taxon>
        <taxon>Mycobacterium simiae complex</taxon>
    </lineage>
</organism>
<sequence length="132" mass="14951">MASIEFMRGTLAFDGRCGMCTRVVNRLARWDRRGRLRIEPFQTPEIARVLGVTDDRFTESAWWLDSSGEIFAGAHAMNAALSAALGTRLPLWFYRLPAVGGLQDAVYRWVATHRYRFRGVTPLCDAQPERCA</sequence>
<dbReference type="KEGG" id="mshg:MSG_04677"/>
<dbReference type="AlphaFoldDB" id="A0A1Z4EP82"/>
<protein>
    <submittedName>
        <fullName evidence="1">Thiol-disulfide oxidoreductase</fullName>
    </submittedName>
</protein>
<dbReference type="InterPro" id="IPR007263">
    <property type="entry name" value="DCC1-like"/>
</dbReference>
<dbReference type="GO" id="GO:0015035">
    <property type="term" value="F:protein-disulfide reductase activity"/>
    <property type="evidence" value="ECO:0007669"/>
    <property type="project" value="InterPro"/>
</dbReference>
<dbReference type="EMBL" id="AP018164">
    <property type="protein sequence ID" value="BAX94789.1"/>
    <property type="molecule type" value="Genomic_DNA"/>
</dbReference>
<proteinExistence type="predicted"/>
<dbReference type="Proteomes" id="UP000217736">
    <property type="component" value="Chromosome"/>
</dbReference>
<evidence type="ECO:0000313" key="2">
    <source>
        <dbReference type="Proteomes" id="UP000217736"/>
    </source>
</evidence>
<evidence type="ECO:0000313" key="1">
    <source>
        <dbReference type="EMBL" id="BAX94789.1"/>
    </source>
</evidence>
<dbReference type="Pfam" id="PF04134">
    <property type="entry name" value="DCC1-like"/>
    <property type="match status" value="1"/>
</dbReference>
<gene>
    <name evidence="1" type="ORF">MSG_04677</name>
</gene>
<keyword evidence="2" id="KW-1185">Reference proteome</keyword>
<reference evidence="2" key="1">
    <citation type="submission" date="2017-06" db="EMBL/GenBank/DDBJ databases">
        <title>Complete Genome Sequence of Mycobacterium shigaense.</title>
        <authorList>
            <person name="Fukano H."/>
            <person name="Yoshida M."/>
            <person name="Kazumi Y."/>
            <person name="Ogura Y."/>
            <person name="Mitarai S."/>
            <person name="Hayashi T."/>
            <person name="Hoshino Y."/>
        </authorList>
    </citation>
    <scope>NUCLEOTIDE SEQUENCE [LARGE SCALE GENOMIC DNA]</scope>
    <source>
        <strain evidence="2">UN-152</strain>
    </source>
</reference>
<accession>A0A1Z4EP82</accession>